<name>A0AAV9K436_9SOLN</name>
<keyword evidence="3" id="KW-1185">Reference proteome</keyword>
<dbReference type="Proteomes" id="UP001311915">
    <property type="component" value="Unassembled WGS sequence"/>
</dbReference>
<organism evidence="2 3">
    <name type="scientific">Solanum pinnatisectum</name>
    <name type="common">tansyleaf nightshade</name>
    <dbReference type="NCBI Taxonomy" id="50273"/>
    <lineage>
        <taxon>Eukaryota</taxon>
        <taxon>Viridiplantae</taxon>
        <taxon>Streptophyta</taxon>
        <taxon>Embryophyta</taxon>
        <taxon>Tracheophyta</taxon>
        <taxon>Spermatophyta</taxon>
        <taxon>Magnoliopsida</taxon>
        <taxon>eudicotyledons</taxon>
        <taxon>Gunneridae</taxon>
        <taxon>Pentapetalae</taxon>
        <taxon>asterids</taxon>
        <taxon>lamiids</taxon>
        <taxon>Solanales</taxon>
        <taxon>Solanaceae</taxon>
        <taxon>Solanoideae</taxon>
        <taxon>Solaneae</taxon>
        <taxon>Solanum</taxon>
    </lineage>
</organism>
<dbReference type="EMBL" id="JAWPEI010000020">
    <property type="protein sequence ID" value="KAK4707315.1"/>
    <property type="molecule type" value="Genomic_DNA"/>
</dbReference>
<proteinExistence type="predicted"/>
<feature type="compositionally biased region" description="Basic and acidic residues" evidence="1">
    <location>
        <begin position="73"/>
        <end position="106"/>
    </location>
</feature>
<sequence>MNIRKGVHIRWKKYEALHDLSKTRRQHTNSENAWTEEFLANVLDKVEGSDMMLHDMRSGKVLRNESLDDKFGDRKVIADHAPPKKWVDPKVDDIENDPKANDRDGDVTAPTI</sequence>
<reference evidence="2 3" key="1">
    <citation type="submission" date="2023-10" db="EMBL/GenBank/DDBJ databases">
        <title>Genome-Wide Identification Analysis in wild type Solanum Pinnatisectum Reveals Some Genes Defensing Phytophthora Infestans.</title>
        <authorList>
            <person name="Sun C."/>
        </authorList>
    </citation>
    <scope>NUCLEOTIDE SEQUENCE [LARGE SCALE GENOMIC DNA]</scope>
    <source>
        <strain evidence="2">LQN</strain>
        <tissue evidence="2">Leaf</tissue>
    </source>
</reference>
<feature type="region of interest" description="Disordered" evidence="1">
    <location>
        <begin position="73"/>
        <end position="112"/>
    </location>
</feature>
<evidence type="ECO:0000313" key="2">
    <source>
        <dbReference type="EMBL" id="KAK4707315.1"/>
    </source>
</evidence>
<evidence type="ECO:0000256" key="1">
    <source>
        <dbReference type="SAM" id="MobiDB-lite"/>
    </source>
</evidence>
<protein>
    <submittedName>
        <fullName evidence="2">Uncharacterized protein</fullName>
    </submittedName>
</protein>
<accession>A0AAV9K436</accession>
<evidence type="ECO:0000313" key="3">
    <source>
        <dbReference type="Proteomes" id="UP001311915"/>
    </source>
</evidence>
<gene>
    <name evidence="2" type="ORF">R3W88_033162</name>
</gene>
<dbReference type="AlphaFoldDB" id="A0AAV9K436"/>
<comment type="caution">
    <text evidence="2">The sequence shown here is derived from an EMBL/GenBank/DDBJ whole genome shotgun (WGS) entry which is preliminary data.</text>
</comment>